<evidence type="ECO:0000313" key="3">
    <source>
        <dbReference type="EMBL" id="OIJ36621.1"/>
    </source>
</evidence>
<keyword evidence="1" id="KW-0812">Transmembrane</keyword>
<keyword evidence="1" id="KW-1133">Transmembrane helix</keyword>
<dbReference type="PANTHER" id="PTHR24094:SF15">
    <property type="entry name" value="AMP-DEPENDENT SYNTHETASE_LIGASE DOMAIN-CONTAINING PROTEIN-RELATED"/>
    <property type="match status" value="1"/>
</dbReference>
<dbReference type="AlphaFoldDB" id="A0A1S2N1I5"/>
<feature type="domain" description="GmrSD restriction endonucleases C-terminal" evidence="2">
    <location>
        <begin position="104"/>
        <end position="242"/>
    </location>
</feature>
<evidence type="ECO:0000259" key="2">
    <source>
        <dbReference type="Pfam" id="PF07510"/>
    </source>
</evidence>
<protein>
    <recommendedName>
        <fullName evidence="2">GmrSD restriction endonucleases C-terminal domain-containing protein</fullName>
    </recommendedName>
</protein>
<dbReference type="Proteomes" id="UP000179540">
    <property type="component" value="Unassembled WGS sequence"/>
</dbReference>
<name>A0A1S2N1I5_9MICC</name>
<keyword evidence="1" id="KW-0472">Membrane</keyword>
<organism evidence="3 4">
    <name type="scientific">Rothia kristinae</name>
    <dbReference type="NCBI Taxonomy" id="37923"/>
    <lineage>
        <taxon>Bacteria</taxon>
        <taxon>Bacillati</taxon>
        <taxon>Actinomycetota</taxon>
        <taxon>Actinomycetes</taxon>
        <taxon>Micrococcales</taxon>
        <taxon>Micrococcaceae</taxon>
        <taxon>Rothia</taxon>
    </lineage>
</organism>
<feature type="transmembrane region" description="Helical" evidence="1">
    <location>
        <begin position="21"/>
        <end position="40"/>
    </location>
</feature>
<sequence>MGRHRTPRPMPAPRPAVSRRAASAPVLLTAVVLLVFGLWWRGLLSPPWGGGVSGGWGAPREVVLSEATARELAAIPVREKAQTPAYRREAFGQAWADTDRNGCDTRNDILARDLTQVSYKNAQRCAVAGGLLADPYTGRQIAFAAGARSRQVQIDHVVALADAWASGASGWSARQRTEYANDPENLLAVDGPANEDKGAQDAASWLPPQKGYRCAYAARQIRVKAKYGLSVTAPERTALLEVLGDCPAFQLEGG</sequence>
<evidence type="ECO:0000256" key="1">
    <source>
        <dbReference type="SAM" id="Phobius"/>
    </source>
</evidence>
<dbReference type="PANTHER" id="PTHR24094">
    <property type="entry name" value="SECRETED PROTEIN"/>
    <property type="match status" value="1"/>
</dbReference>
<dbReference type="Pfam" id="PF07510">
    <property type="entry name" value="GmrSD_C"/>
    <property type="match status" value="1"/>
</dbReference>
<accession>A0A1S2N1I5</accession>
<dbReference type="InterPro" id="IPR011089">
    <property type="entry name" value="GmrSD_C"/>
</dbReference>
<dbReference type="EMBL" id="MODZ01000002">
    <property type="protein sequence ID" value="OIJ36621.1"/>
    <property type="molecule type" value="Genomic_DNA"/>
</dbReference>
<evidence type="ECO:0000313" key="4">
    <source>
        <dbReference type="Proteomes" id="UP000179540"/>
    </source>
</evidence>
<comment type="caution">
    <text evidence="3">The sequence shown here is derived from an EMBL/GenBank/DDBJ whole genome shotgun (WGS) entry which is preliminary data.</text>
</comment>
<reference evidence="3 4" key="1">
    <citation type="submission" date="2016-10" db="EMBL/GenBank/DDBJ databases">
        <title>Draft genome sequence of strain LCT isolated from the Shenzhou X spacecraft of China.</title>
        <authorList>
            <person name="Huang B."/>
        </authorList>
    </citation>
    <scope>NUCLEOTIDE SEQUENCE [LARGE SCALE GENOMIC DNA]</scope>
    <source>
        <strain evidence="3 4">LCT-H5</strain>
    </source>
</reference>
<proteinExistence type="predicted"/>
<gene>
    <name evidence="3" type="ORF">BK826_01645</name>
</gene>